<evidence type="ECO:0000313" key="1">
    <source>
        <dbReference type="EMBL" id="CKU58654.1"/>
    </source>
</evidence>
<accession>A0A655AWI9</accession>
<dbReference type="EMBL" id="CNFT01002863">
    <property type="protein sequence ID" value="CKU58654.1"/>
    <property type="molecule type" value="Genomic_DNA"/>
</dbReference>
<dbReference type="AlphaFoldDB" id="A0A655AWI9"/>
<sequence length="70" mass="7971">MLLKYLTVKHSALLPKHVDSSNVSLVVKVNSVMYGLNLLQTKKVKDSNSKTQSSVVWFLVNLSQRLKKVW</sequence>
<proteinExistence type="predicted"/>
<gene>
    <name evidence="1" type="ORF">ERS027659_05244</name>
</gene>
<evidence type="ECO:0000313" key="2">
    <source>
        <dbReference type="Proteomes" id="UP000050164"/>
    </source>
</evidence>
<dbReference type="Proteomes" id="UP000050164">
    <property type="component" value="Unassembled WGS sequence"/>
</dbReference>
<name>A0A655AWI9_MYCTX</name>
<protein>
    <submittedName>
        <fullName evidence="1">Uncharacterized protein</fullName>
    </submittedName>
</protein>
<reference evidence="1 2" key="1">
    <citation type="submission" date="2015-03" db="EMBL/GenBank/DDBJ databases">
        <authorList>
            <consortium name="Pathogen Informatics"/>
        </authorList>
    </citation>
    <scope>NUCLEOTIDE SEQUENCE [LARGE SCALE GENOMIC DNA]</scope>
    <source>
        <strain evidence="1 2">Bir 185</strain>
    </source>
</reference>
<organism evidence="1 2">
    <name type="scientific">Mycobacterium tuberculosis</name>
    <dbReference type="NCBI Taxonomy" id="1773"/>
    <lineage>
        <taxon>Bacteria</taxon>
        <taxon>Bacillati</taxon>
        <taxon>Actinomycetota</taxon>
        <taxon>Actinomycetes</taxon>
        <taxon>Mycobacteriales</taxon>
        <taxon>Mycobacteriaceae</taxon>
        <taxon>Mycobacterium</taxon>
        <taxon>Mycobacterium tuberculosis complex</taxon>
    </lineage>
</organism>